<keyword evidence="10" id="KW-0472">Membrane</keyword>
<keyword evidence="2 13" id="KW-0723">Serine/threonine-protein kinase</keyword>
<dbReference type="Gene3D" id="2.60.40.2560">
    <property type="match status" value="1"/>
</dbReference>
<proteinExistence type="predicted"/>
<comment type="catalytic activity">
    <reaction evidence="7">
        <text>L-threonyl-[protein] + ATP = O-phospho-L-threonyl-[protein] + ADP + H(+)</text>
        <dbReference type="Rhea" id="RHEA:46608"/>
        <dbReference type="Rhea" id="RHEA-COMP:11060"/>
        <dbReference type="Rhea" id="RHEA-COMP:11605"/>
        <dbReference type="ChEBI" id="CHEBI:15378"/>
        <dbReference type="ChEBI" id="CHEBI:30013"/>
        <dbReference type="ChEBI" id="CHEBI:30616"/>
        <dbReference type="ChEBI" id="CHEBI:61977"/>
        <dbReference type="ChEBI" id="CHEBI:456216"/>
        <dbReference type="EC" id="2.7.11.1"/>
    </reaction>
</comment>
<reference evidence="13 14" key="1">
    <citation type="submission" date="2016-10" db="EMBL/GenBank/DDBJ databases">
        <authorList>
            <person name="de Groot N.N."/>
        </authorList>
    </citation>
    <scope>NUCLEOTIDE SEQUENCE [LARGE SCALE GENOMIC DNA]</scope>
    <source>
        <strain evidence="13 14">ATCC BAA-466</strain>
    </source>
</reference>
<dbReference type="InterPro" id="IPR011009">
    <property type="entry name" value="Kinase-like_dom_sf"/>
</dbReference>
<dbReference type="InterPro" id="IPR008271">
    <property type="entry name" value="Ser/Thr_kinase_AS"/>
</dbReference>
<dbReference type="PANTHER" id="PTHR43289:SF34">
    <property type="entry name" value="SERINE_THREONINE-PROTEIN KINASE YBDM-RELATED"/>
    <property type="match status" value="1"/>
</dbReference>
<dbReference type="GO" id="GO:0005524">
    <property type="term" value="F:ATP binding"/>
    <property type="evidence" value="ECO:0007669"/>
    <property type="project" value="UniProtKB-UniRule"/>
</dbReference>
<dbReference type="PANTHER" id="PTHR43289">
    <property type="entry name" value="MITOGEN-ACTIVATED PROTEIN KINASE KINASE KINASE 20-RELATED"/>
    <property type="match status" value="1"/>
</dbReference>
<dbReference type="Proteomes" id="UP000199708">
    <property type="component" value="Unassembled WGS sequence"/>
</dbReference>
<evidence type="ECO:0000313" key="13">
    <source>
        <dbReference type="EMBL" id="SDF88720.1"/>
    </source>
</evidence>
<protein>
    <recommendedName>
        <fullName evidence="1">non-specific serine/threonine protein kinase</fullName>
        <ecNumber evidence="1">2.7.11.1</ecNumber>
    </recommendedName>
</protein>
<evidence type="ECO:0000256" key="7">
    <source>
        <dbReference type="ARBA" id="ARBA00047899"/>
    </source>
</evidence>
<feature type="binding site" evidence="9">
    <location>
        <position position="40"/>
    </location>
    <ligand>
        <name>ATP</name>
        <dbReference type="ChEBI" id="CHEBI:30616"/>
    </ligand>
</feature>
<dbReference type="Gene3D" id="3.30.10.20">
    <property type="match status" value="3"/>
</dbReference>
<evidence type="ECO:0000259" key="11">
    <source>
        <dbReference type="PROSITE" id="PS50011"/>
    </source>
</evidence>
<feature type="domain" description="PASTA" evidence="12">
    <location>
        <begin position="498"/>
        <end position="564"/>
    </location>
</feature>
<keyword evidence="5 13" id="KW-0418">Kinase</keyword>
<sequence>MEIGDKLSDRYVLTSVIGQGGMANVFLAHDLILDRDVAVKVLRYDFQENKDAIRRFQREAISASQLLHPNIVEVYDVDEHEKQQYIVMEYVEGQDLKTFIKENAPVPLELVVSIMGQIVAAIDVAHKNRIIHRDIKPQNILITPNNVVKITDFGIAVALSDTSITQTNTLLGSVHYLSPEQAKGNSATTKSDIYAMGVVLYELITGSVPHDGESAVSIALKHFQEPFPTIRERLEYVPQSLENVVLKATAKQAKDRYRSAQDMFNDLSSSLSVGRLNEKPFVPTSQLDESEQFKSIQPIPAAEQVLTETIEGPEPLDEEQFPTFDLPAKKSNRLGSRIFKVLFFATILALLSLAVFFAYRLFVASVLVPELAGLDQKQASQILKENDLKLGESTVIWDDMVPRGQVVESEPKAGERINRGSKINLTFSDGKPRVKIGDYLNQNYEPVRRKLIDAGFIVDLRYLAASQAEAGKILEQSIAPGTEVVPGESSIILVIGSYSEQTTMQDFANLSLDMVYKFADTYGLYVEESYQYHDYLPEGIVIDQDPLSGSPIVPGDTIRVTVSQGEEKSDVLTATETIYLDYVPKYAENDYDQSHPLPNQIQVFIGDSRNNINQVARKLEITESREIQIVLYIPEGGSGQYRVLRDGDVVAESSDVYPN</sequence>
<evidence type="ECO:0000256" key="3">
    <source>
        <dbReference type="ARBA" id="ARBA00022679"/>
    </source>
</evidence>
<name>A0A1G7PTK2_9LACT</name>
<evidence type="ECO:0000256" key="1">
    <source>
        <dbReference type="ARBA" id="ARBA00012513"/>
    </source>
</evidence>
<dbReference type="InterPro" id="IPR000719">
    <property type="entry name" value="Prot_kinase_dom"/>
</dbReference>
<dbReference type="PROSITE" id="PS00107">
    <property type="entry name" value="PROTEIN_KINASE_ATP"/>
    <property type="match status" value="1"/>
</dbReference>
<dbReference type="EMBL" id="FNCK01000001">
    <property type="protein sequence ID" value="SDF88720.1"/>
    <property type="molecule type" value="Genomic_DNA"/>
</dbReference>
<accession>A0A1G7PTK2</accession>
<keyword evidence="6 9" id="KW-0067">ATP-binding</keyword>
<gene>
    <name evidence="13" type="ORF">SAMN05421791_101342</name>
</gene>
<dbReference type="STRING" id="120956.SAMN05421791_101342"/>
<dbReference type="Gene3D" id="3.30.200.20">
    <property type="entry name" value="Phosphorylase Kinase, domain 1"/>
    <property type="match status" value="1"/>
</dbReference>
<dbReference type="PROSITE" id="PS51178">
    <property type="entry name" value="PASTA"/>
    <property type="match status" value="3"/>
</dbReference>
<dbReference type="PROSITE" id="PS50011">
    <property type="entry name" value="PROTEIN_KINASE_DOM"/>
    <property type="match status" value="1"/>
</dbReference>
<organism evidence="13 14">
    <name type="scientific">Facklamia miroungae</name>
    <dbReference type="NCBI Taxonomy" id="120956"/>
    <lineage>
        <taxon>Bacteria</taxon>
        <taxon>Bacillati</taxon>
        <taxon>Bacillota</taxon>
        <taxon>Bacilli</taxon>
        <taxon>Lactobacillales</taxon>
        <taxon>Aerococcaceae</taxon>
        <taxon>Facklamia</taxon>
    </lineage>
</organism>
<dbReference type="AlphaFoldDB" id="A0A1G7PTK2"/>
<keyword evidence="10" id="KW-1133">Transmembrane helix</keyword>
<keyword evidence="14" id="KW-1185">Reference proteome</keyword>
<keyword evidence="3" id="KW-0808">Transferase</keyword>
<dbReference type="PROSITE" id="PS00108">
    <property type="entry name" value="PROTEIN_KINASE_ST"/>
    <property type="match status" value="1"/>
</dbReference>
<dbReference type="Pfam" id="PF00069">
    <property type="entry name" value="Pkinase"/>
    <property type="match status" value="1"/>
</dbReference>
<dbReference type="NCBIfam" id="NF033483">
    <property type="entry name" value="PknB_PASTA_kin"/>
    <property type="match status" value="1"/>
</dbReference>
<dbReference type="Gene3D" id="1.10.510.10">
    <property type="entry name" value="Transferase(Phosphotransferase) domain 1"/>
    <property type="match status" value="1"/>
</dbReference>
<evidence type="ECO:0000256" key="4">
    <source>
        <dbReference type="ARBA" id="ARBA00022741"/>
    </source>
</evidence>
<dbReference type="RefSeq" id="WP_090289038.1">
    <property type="nucleotide sequence ID" value="NZ_FNCK01000001.1"/>
</dbReference>
<evidence type="ECO:0000256" key="6">
    <source>
        <dbReference type="ARBA" id="ARBA00022840"/>
    </source>
</evidence>
<evidence type="ECO:0000256" key="9">
    <source>
        <dbReference type="PROSITE-ProRule" id="PRU10141"/>
    </source>
</evidence>
<dbReference type="GO" id="GO:0004674">
    <property type="term" value="F:protein serine/threonine kinase activity"/>
    <property type="evidence" value="ECO:0007669"/>
    <property type="project" value="UniProtKB-KW"/>
</dbReference>
<feature type="transmembrane region" description="Helical" evidence="10">
    <location>
        <begin position="338"/>
        <end position="359"/>
    </location>
</feature>
<dbReference type="EC" id="2.7.11.1" evidence="1"/>
<evidence type="ECO:0000259" key="12">
    <source>
        <dbReference type="PROSITE" id="PS51178"/>
    </source>
</evidence>
<dbReference type="InterPro" id="IPR017441">
    <property type="entry name" value="Protein_kinase_ATP_BS"/>
</dbReference>
<evidence type="ECO:0000256" key="2">
    <source>
        <dbReference type="ARBA" id="ARBA00022527"/>
    </source>
</evidence>
<keyword evidence="4 9" id="KW-0547">Nucleotide-binding</keyword>
<dbReference type="SMART" id="SM00220">
    <property type="entry name" value="S_TKc"/>
    <property type="match status" value="1"/>
</dbReference>
<keyword evidence="10" id="KW-0812">Transmembrane</keyword>
<dbReference type="OrthoDB" id="9788659at2"/>
<dbReference type="FunFam" id="1.10.510.10:FF:000021">
    <property type="entry name" value="Serine/threonine protein kinase"/>
    <property type="match status" value="1"/>
</dbReference>
<evidence type="ECO:0000313" key="14">
    <source>
        <dbReference type="Proteomes" id="UP000199708"/>
    </source>
</evidence>
<feature type="domain" description="Protein kinase" evidence="11">
    <location>
        <begin position="11"/>
        <end position="282"/>
    </location>
</feature>
<evidence type="ECO:0000256" key="5">
    <source>
        <dbReference type="ARBA" id="ARBA00022777"/>
    </source>
</evidence>
<dbReference type="SUPFAM" id="SSF56112">
    <property type="entry name" value="Protein kinase-like (PK-like)"/>
    <property type="match status" value="1"/>
</dbReference>
<evidence type="ECO:0000256" key="10">
    <source>
        <dbReference type="SAM" id="Phobius"/>
    </source>
</evidence>
<feature type="domain" description="PASTA" evidence="12">
    <location>
        <begin position="362"/>
        <end position="429"/>
    </location>
</feature>
<comment type="catalytic activity">
    <reaction evidence="8">
        <text>L-seryl-[protein] + ATP = O-phospho-L-seryl-[protein] + ADP + H(+)</text>
        <dbReference type="Rhea" id="RHEA:17989"/>
        <dbReference type="Rhea" id="RHEA-COMP:9863"/>
        <dbReference type="Rhea" id="RHEA-COMP:11604"/>
        <dbReference type="ChEBI" id="CHEBI:15378"/>
        <dbReference type="ChEBI" id="CHEBI:29999"/>
        <dbReference type="ChEBI" id="CHEBI:30616"/>
        <dbReference type="ChEBI" id="CHEBI:83421"/>
        <dbReference type="ChEBI" id="CHEBI:456216"/>
        <dbReference type="EC" id="2.7.11.1"/>
    </reaction>
</comment>
<dbReference type="InterPro" id="IPR005543">
    <property type="entry name" value="PASTA_dom"/>
</dbReference>
<dbReference type="FunFam" id="3.30.200.20:FF:000035">
    <property type="entry name" value="Serine/threonine protein kinase Stk1"/>
    <property type="match status" value="1"/>
</dbReference>
<dbReference type="CDD" id="cd14014">
    <property type="entry name" value="STKc_PknB_like"/>
    <property type="match status" value="1"/>
</dbReference>
<feature type="domain" description="PASTA" evidence="12">
    <location>
        <begin position="430"/>
        <end position="497"/>
    </location>
</feature>
<dbReference type="CDD" id="cd06577">
    <property type="entry name" value="PASTA_pknB"/>
    <property type="match status" value="3"/>
</dbReference>
<dbReference type="SMART" id="SM00740">
    <property type="entry name" value="PASTA"/>
    <property type="match status" value="3"/>
</dbReference>
<evidence type="ECO:0000256" key="8">
    <source>
        <dbReference type="ARBA" id="ARBA00048679"/>
    </source>
</evidence>
<dbReference type="Pfam" id="PF03793">
    <property type="entry name" value="PASTA"/>
    <property type="match status" value="3"/>
</dbReference>